<dbReference type="SUPFAM" id="SSF51735">
    <property type="entry name" value="NAD(P)-binding Rossmann-fold domains"/>
    <property type="match status" value="1"/>
</dbReference>
<dbReference type="PANTHER" id="PTHR43401">
    <property type="entry name" value="L-THREONINE 3-DEHYDROGENASE"/>
    <property type="match status" value="1"/>
</dbReference>
<dbReference type="Pfam" id="PF00107">
    <property type="entry name" value="ADH_zinc_N"/>
    <property type="match status" value="1"/>
</dbReference>
<protein>
    <submittedName>
        <fullName evidence="6">Zinc-dependent alcohol dehydrogenase family protein</fullName>
    </submittedName>
</protein>
<gene>
    <name evidence="6" type="ORF">FHG66_06520</name>
</gene>
<dbReference type="PROSITE" id="PS00059">
    <property type="entry name" value="ADH_ZINC"/>
    <property type="match status" value="1"/>
</dbReference>
<keyword evidence="3" id="KW-0560">Oxidoreductase</keyword>
<comment type="similarity">
    <text evidence="4">Belongs to the zinc-containing alcohol dehydrogenase family.</text>
</comment>
<evidence type="ECO:0000256" key="4">
    <source>
        <dbReference type="RuleBase" id="RU361277"/>
    </source>
</evidence>
<dbReference type="CDD" id="cd08234">
    <property type="entry name" value="threonine_DH_like"/>
    <property type="match status" value="1"/>
</dbReference>
<dbReference type="OrthoDB" id="9809185at2"/>
<evidence type="ECO:0000256" key="1">
    <source>
        <dbReference type="ARBA" id="ARBA00022723"/>
    </source>
</evidence>
<dbReference type="Gene3D" id="3.90.180.10">
    <property type="entry name" value="Medium-chain alcohol dehydrogenases, catalytic domain"/>
    <property type="match status" value="1"/>
</dbReference>
<accession>A0A5C4N4K0</accession>
<dbReference type="InterPro" id="IPR011032">
    <property type="entry name" value="GroES-like_sf"/>
</dbReference>
<dbReference type="AlphaFoldDB" id="A0A5C4N4K0"/>
<name>A0A5C4N4K0_9RHOB</name>
<dbReference type="InterPro" id="IPR013149">
    <property type="entry name" value="ADH-like_C"/>
</dbReference>
<dbReference type="GO" id="GO:0008270">
    <property type="term" value="F:zinc ion binding"/>
    <property type="evidence" value="ECO:0007669"/>
    <property type="project" value="InterPro"/>
</dbReference>
<evidence type="ECO:0000256" key="2">
    <source>
        <dbReference type="ARBA" id="ARBA00022833"/>
    </source>
</evidence>
<keyword evidence="7" id="KW-1185">Reference proteome</keyword>
<dbReference type="InterPro" id="IPR036291">
    <property type="entry name" value="NAD(P)-bd_dom_sf"/>
</dbReference>
<dbReference type="SMART" id="SM00829">
    <property type="entry name" value="PKS_ER"/>
    <property type="match status" value="1"/>
</dbReference>
<sequence>MQAARFMEVGRIEVGDIPDPDPVHGEVVVRVSHAGVCGTDRHILKGEFPSRPPVVLGHEFSGTVVAVGAGVTTHSVGDLVACDPNIACGACPSCLLGRINLCENLIAIGVQRNGGFAEFSSVPAHRALSLPAGLDLRSAAFSEPLACCVHALDVAAIRPGERAIVIGGGVIGLLCVQLARLAGAEVMLITRSPARQVIGGSVGAHTVAATPEEAREQWPRGADIVLECAGTGETMAQAPRLAERGGRVVIVGVLAKGEGVLIEPFDLLLREVDLRMAFVNPFTQSRALQLLASGAISTAPLVTREVGREDLPGILASQPGPSEVKVLVTG</sequence>
<dbReference type="Proteomes" id="UP000305887">
    <property type="component" value="Unassembled WGS sequence"/>
</dbReference>
<dbReference type="Pfam" id="PF08240">
    <property type="entry name" value="ADH_N"/>
    <property type="match status" value="1"/>
</dbReference>
<keyword evidence="2 4" id="KW-0862">Zinc</keyword>
<comment type="cofactor">
    <cofactor evidence="4">
        <name>Zn(2+)</name>
        <dbReference type="ChEBI" id="CHEBI:29105"/>
    </cofactor>
</comment>
<feature type="domain" description="Enoyl reductase (ER)" evidence="5">
    <location>
        <begin position="10"/>
        <end position="328"/>
    </location>
</feature>
<dbReference type="InterPro" id="IPR020843">
    <property type="entry name" value="ER"/>
</dbReference>
<organism evidence="6 7">
    <name type="scientific">Rubellimicrobium rubrum</name>
    <dbReference type="NCBI Taxonomy" id="2585369"/>
    <lineage>
        <taxon>Bacteria</taxon>
        <taxon>Pseudomonadati</taxon>
        <taxon>Pseudomonadota</taxon>
        <taxon>Alphaproteobacteria</taxon>
        <taxon>Rhodobacterales</taxon>
        <taxon>Roseobacteraceae</taxon>
        <taxon>Rubellimicrobium</taxon>
    </lineage>
</organism>
<dbReference type="EMBL" id="VDFU01000005">
    <property type="protein sequence ID" value="TNC51194.1"/>
    <property type="molecule type" value="Genomic_DNA"/>
</dbReference>
<dbReference type="PANTHER" id="PTHR43401:SF5">
    <property type="entry name" value="ALCOHOL DEHYDROGENASE-RELATED"/>
    <property type="match status" value="1"/>
</dbReference>
<evidence type="ECO:0000256" key="3">
    <source>
        <dbReference type="ARBA" id="ARBA00023002"/>
    </source>
</evidence>
<dbReference type="InterPro" id="IPR013154">
    <property type="entry name" value="ADH-like_N"/>
</dbReference>
<dbReference type="InterPro" id="IPR002328">
    <property type="entry name" value="ADH_Zn_CS"/>
</dbReference>
<dbReference type="GO" id="GO:0016616">
    <property type="term" value="F:oxidoreductase activity, acting on the CH-OH group of donors, NAD or NADP as acceptor"/>
    <property type="evidence" value="ECO:0007669"/>
    <property type="project" value="UniProtKB-ARBA"/>
</dbReference>
<evidence type="ECO:0000313" key="6">
    <source>
        <dbReference type="EMBL" id="TNC51194.1"/>
    </source>
</evidence>
<reference evidence="6 7" key="1">
    <citation type="submission" date="2019-06" db="EMBL/GenBank/DDBJ databases">
        <title>YIM 131921 draft genome.</title>
        <authorList>
            <person name="Jiang L."/>
        </authorList>
    </citation>
    <scope>NUCLEOTIDE SEQUENCE [LARGE SCALE GENOMIC DNA]</scope>
    <source>
        <strain evidence="6 7">YIM 131921</strain>
    </source>
</reference>
<dbReference type="RefSeq" id="WP_139075936.1">
    <property type="nucleotide sequence ID" value="NZ_VDFU01000005.1"/>
</dbReference>
<evidence type="ECO:0000313" key="7">
    <source>
        <dbReference type="Proteomes" id="UP000305887"/>
    </source>
</evidence>
<keyword evidence="1 4" id="KW-0479">Metal-binding</keyword>
<dbReference type="InterPro" id="IPR050129">
    <property type="entry name" value="Zn_alcohol_dh"/>
</dbReference>
<proteinExistence type="inferred from homology"/>
<evidence type="ECO:0000259" key="5">
    <source>
        <dbReference type="SMART" id="SM00829"/>
    </source>
</evidence>
<dbReference type="SUPFAM" id="SSF50129">
    <property type="entry name" value="GroES-like"/>
    <property type="match status" value="1"/>
</dbReference>
<comment type="caution">
    <text evidence="6">The sequence shown here is derived from an EMBL/GenBank/DDBJ whole genome shotgun (WGS) entry which is preliminary data.</text>
</comment>
<dbReference type="Gene3D" id="3.40.50.720">
    <property type="entry name" value="NAD(P)-binding Rossmann-like Domain"/>
    <property type="match status" value="1"/>
</dbReference>